<dbReference type="Gene3D" id="3.40.830.10">
    <property type="entry name" value="LigB-like"/>
    <property type="match status" value="1"/>
</dbReference>
<proteinExistence type="inferred from homology"/>
<sequence>MGLRDPLQLTDHMVCLQPEALHVLAMLDGTHSLRDIQTELSRMTGSIVFMEDIEALVGTLDEAYLLHGDRFKEAYESKVARYRKQPRRPCSHAGMSYSADPEALRKELTDFFVQQNGPGLPEYGSDDRRPVGLIAPHIDVRAGGNCFAKAYQSLGSGQSSDVYVIFGTGHAGVEGVFTATNLDFETPLGVVETDRDFVRELGSLLGRDPAAEEILHAAEHVIEFQLIFLQYILSGRHKFTVVPVLCSLSHHMFQQNGPHKEQKRHFDEFCNAVKEVCGRNSRTVCFIASADLDHIGPRYGDSFVPHRGTVKDALEKDRRMLGCLERLDLSGFVQQIAGENDSRRICGFSPITAMFNCMDAREGRLLGLDFAQVDNNNSFVSFTSMIFH</sequence>
<name>A0A9D6V0J9_9BACT</name>
<dbReference type="CDD" id="cd07361">
    <property type="entry name" value="MEMO_like"/>
    <property type="match status" value="1"/>
</dbReference>
<evidence type="ECO:0000313" key="3">
    <source>
        <dbReference type="Proteomes" id="UP000807825"/>
    </source>
</evidence>
<protein>
    <submittedName>
        <fullName evidence="2">AmmeMemoRadiSam system protein B</fullName>
    </submittedName>
</protein>
<evidence type="ECO:0000256" key="1">
    <source>
        <dbReference type="ARBA" id="ARBA00006315"/>
    </source>
</evidence>
<evidence type="ECO:0000313" key="2">
    <source>
        <dbReference type="EMBL" id="MBI5249846.1"/>
    </source>
</evidence>
<dbReference type="PANTHER" id="PTHR11060">
    <property type="entry name" value="PROTEIN MEMO1"/>
    <property type="match status" value="1"/>
</dbReference>
<organism evidence="2 3">
    <name type="scientific">Desulfomonile tiedjei</name>
    <dbReference type="NCBI Taxonomy" id="2358"/>
    <lineage>
        <taxon>Bacteria</taxon>
        <taxon>Pseudomonadati</taxon>
        <taxon>Thermodesulfobacteriota</taxon>
        <taxon>Desulfomonilia</taxon>
        <taxon>Desulfomonilales</taxon>
        <taxon>Desulfomonilaceae</taxon>
        <taxon>Desulfomonile</taxon>
    </lineage>
</organism>
<dbReference type="Proteomes" id="UP000807825">
    <property type="component" value="Unassembled WGS sequence"/>
</dbReference>
<comment type="caution">
    <text evidence="2">The sequence shown here is derived from an EMBL/GenBank/DDBJ whole genome shotgun (WGS) entry which is preliminary data.</text>
</comment>
<comment type="similarity">
    <text evidence="1">Belongs to the MEMO1 family.</text>
</comment>
<dbReference type="NCBIfam" id="TIGR04336">
    <property type="entry name" value="AmmeMemoSam_B"/>
    <property type="match status" value="1"/>
</dbReference>
<dbReference type="InterPro" id="IPR002737">
    <property type="entry name" value="MEMO1_fam"/>
</dbReference>
<reference evidence="2" key="1">
    <citation type="submission" date="2020-07" db="EMBL/GenBank/DDBJ databases">
        <title>Huge and variable diversity of episymbiotic CPR bacteria and DPANN archaea in groundwater ecosystems.</title>
        <authorList>
            <person name="He C.Y."/>
            <person name="Keren R."/>
            <person name="Whittaker M."/>
            <person name="Farag I.F."/>
            <person name="Doudna J."/>
            <person name="Cate J.H.D."/>
            <person name="Banfield J.F."/>
        </authorList>
    </citation>
    <scope>NUCLEOTIDE SEQUENCE</scope>
    <source>
        <strain evidence="2">NC_groundwater_1664_Pr3_B-0.1um_52_9</strain>
    </source>
</reference>
<dbReference type="AlphaFoldDB" id="A0A9D6V0J9"/>
<gene>
    <name evidence="2" type="primary">amrB</name>
    <name evidence="2" type="ORF">HY912_10150</name>
</gene>
<accession>A0A9D6V0J9</accession>
<dbReference type="EMBL" id="JACRDE010000272">
    <property type="protein sequence ID" value="MBI5249846.1"/>
    <property type="molecule type" value="Genomic_DNA"/>
</dbReference>
<dbReference type="PANTHER" id="PTHR11060:SF0">
    <property type="entry name" value="PROTEIN MEMO1"/>
    <property type="match status" value="1"/>
</dbReference>
<dbReference type="Pfam" id="PF01875">
    <property type="entry name" value="Memo"/>
    <property type="match status" value="1"/>
</dbReference>